<gene>
    <name evidence="3" type="ORF">SAMN04487931_101439</name>
</gene>
<feature type="signal peptide" evidence="2">
    <location>
        <begin position="1"/>
        <end position="22"/>
    </location>
</feature>
<reference evidence="4" key="1">
    <citation type="submission" date="2016-10" db="EMBL/GenBank/DDBJ databases">
        <authorList>
            <person name="Varghese N."/>
            <person name="Submissions S."/>
        </authorList>
    </citation>
    <scope>NUCLEOTIDE SEQUENCE [LARGE SCALE GENOMIC DNA]</scope>
    <source>
        <strain evidence="4">DSM 3384</strain>
    </source>
</reference>
<accession>A0A1H2DPT8</accession>
<feature type="transmembrane region" description="Helical" evidence="1">
    <location>
        <begin position="130"/>
        <end position="148"/>
    </location>
</feature>
<keyword evidence="4" id="KW-1185">Reference proteome</keyword>
<evidence type="ECO:0000256" key="1">
    <source>
        <dbReference type="SAM" id="Phobius"/>
    </source>
</evidence>
<evidence type="ECO:0000256" key="2">
    <source>
        <dbReference type="SAM" id="SignalP"/>
    </source>
</evidence>
<evidence type="ECO:0000313" key="4">
    <source>
        <dbReference type="Proteomes" id="UP000199608"/>
    </source>
</evidence>
<organism evidence="3 4">
    <name type="scientific">Desulfobacula phenolica</name>
    <dbReference type="NCBI Taxonomy" id="90732"/>
    <lineage>
        <taxon>Bacteria</taxon>
        <taxon>Pseudomonadati</taxon>
        <taxon>Thermodesulfobacteriota</taxon>
        <taxon>Desulfobacteria</taxon>
        <taxon>Desulfobacterales</taxon>
        <taxon>Desulfobacteraceae</taxon>
        <taxon>Desulfobacula</taxon>
    </lineage>
</organism>
<feature type="chain" id="PRO_5011753656" evidence="2">
    <location>
        <begin position="23"/>
        <end position="156"/>
    </location>
</feature>
<name>A0A1H2DPT8_9BACT</name>
<keyword evidence="1" id="KW-1133">Transmembrane helix</keyword>
<evidence type="ECO:0000313" key="3">
    <source>
        <dbReference type="EMBL" id="SDT84913.1"/>
    </source>
</evidence>
<keyword evidence="2" id="KW-0732">Signal</keyword>
<keyword evidence="1" id="KW-0472">Membrane</keyword>
<keyword evidence="1" id="KW-0812">Transmembrane</keyword>
<dbReference type="AlphaFoldDB" id="A0A1H2DPT8"/>
<dbReference type="EMBL" id="FNLL01000001">
    <property type="protein sequence ID" value="SDT84913.1"/>
    <property type="molecule type" value="Genomic_DNA"/>
</dbReference>
<dbReference type="Proteomes" id="UP000199608">
    <property type="component" value="Unassembled WGS sequence"/>
</dbReference>
<sequence length="156" mass="17762">MKTFTCLFFVLFVLALPVVAAAHGTDYSLVMEEQVIAVKFFYSDKEPMRYSEVLIFSPENNEVEYQNGRTDQEGRFAFCPNKPGMWGIKVNDGMGHAVNTTITVNPLTVPGEKTPNVTQKKKNLFAESSMWLRIFFGLSLLLNIFWGLQTWKGNHK</sequence>
<dbReference type="RefSeq" id="WP_092229962.1">
    <property type="nucleotide sequence ID" value="NZ_FNLL01000001.1"/>
</dbReference>
<protein>
    <submittedName>
        <fullName evidence="3">Nickel transport protein</fullName>
    </submittedName>
</protein>
<proteinExistence type="predicted"/>